<protein>
    <submittedName>
        <fullName evidence="2">Metallo-beta-lactamase superfamily protein</fullName>
    </submittedName>
</protein>
<dbReference type="PANTHER" id="PTHR42951:SF4">
    <property type="entry name" value="ACYL-COENZYME A THIOESTERASE MBLAC2"/>
    <property type="match status" value="1"/>
</dbReference>
<name>A0A078MDU3_9STAP</name>
<dbReference type="InterPro" id="IPR050855">
    <property type="entry name" value="NDM-1-like"/>
</dbReference>
<dbReference type="Proteomes" id="UP000044136">
    <property type="component" value="Unassembled WGS sequence"/>
</dbReference>
<dbReference type="OrthoDB" id="420651at2"/>
<dbReference type="EMBL" id="CCSE01000001">
    <property type="protein sequence ID" value="CEA02891.1"/>
    <property type="molecule type" value="Genomic_DNA"/>
</dbReference>
<feature type="domain" description="Metallo-beta-lactamase" evidence="1">
    <location>
        <begin position="20"/>
        <end position="219"/>
    </location>
</feature>
<dbReference type="AlphaFoldDB" id="A0A078MDU3"/>
<accession>A0A078MDU3</accession>
<dbReference type="SMART" id="SM00849">
    <property type="entry name" value="Lactamase_B"/>
    <property type="match status" value="1"/>
</dbReference>
<evidence type="ECO:0000313" key="3">
    <source>
        <dbReference type="Proteomes" id="UP000044136"/>
    </source>
</evidence>
<dbReference type="STRING" id="1461582.BN1048_01891"/>
<dbReference type="Pfam" id="PF00753">
    <property type="entry name" value="Lactamase_B"/>
    <property type="match status" value="1"/>
</dbReference>
<dbReference type="Gene3D" id="3.60.15.10">
    <property type="entry name" value="Ribonuclease Z/Hydroxyacylglutathione hydrolase-like"/>
    <property type="match status" value="1"/>
</dbReference>
<dbReference type="eggNOG" id="COG0491">
    <property type="taxonomic scope" value="Bacteria"/>
</dbReference>
<reference evidence="2 3" key="1">
    <citation type="submission" date="2014-07" db="EMBL/GenBank/DDBJ databases">
        <authorList>
            <person name="Urmite Genomes Urmite Genomes"/>
        </authorList>
    </citation>
    <scope>NUCLEOTIDE SEQUENCE [LARGE SCALE GENOMIC DNA]</scope>
    <source>
        <strain evidence="2 3">13MG44_air</strain>
    </source>
</reference>
<sequence length="240" mass="27200">MLTQISPHVYILPFDSQRDRPNLGYIHGEKFSLLVDTGNSKAHLNTMLKAIKDANLPAPAIALITHWHWDHTFGMHAFPGTTMTHTKTNEILNDLTKWKWTPEAMNERLKTGEECEFCDTHIKIEYDDITEIKVVRADVEFDGNLTINPGNVTVEVTPIANPHSDDGAVVYIKEDKVLFAGDADTGDFYELDGGYDANKFYDYVTSVDKIPYETYIHGHLAPMTRTEVSALRKEIETEEL</sequence>
<organism evidence="2 3">
    <name type="scientific">Jeotgalicoccus saudimassiliensis</name>
    <dbReference type="NCBI Taxonomy" id="1461582"/>
    <lineage>
        <taxon>Bacteria</taxon>
        <taxon>Bacillati</taxon>
        <taxon>Bacillota</taxon>
        <taxon>Bacilli</taxon>
        <taxon>Bacillales</taxon>
        <taxon>Staphylococcaceae</taxon>
        <taxon>Jeotgalicoccus</taxon>
    </lineage>
</organism>
<dbReference type="InterPro" id="IPR036866">
    <property type="entry name" value="RibonucZ/Hydroxyglut_hydro"/>
</dbReference>
<gene>
    <name evidence="2" type="ORF">BN1048_01891</name>
</gene>
<dbReference type="SUPFAM" id="SSF56281">
    <property type="entry name" value="Metallo-hydrolase/oxidoreductase"/>
    <property type="match status" value="1"/>
</dbReference>
<keyword evidence="3" id="KW-1185">Reference proteome</keyword>
<dbReference type="InterPro" id="IPR001279">
    <property type="entry name" value="Metallo-B-lactamas"/>
</dbReference>
<evidence type="ECO:0000259" key="1">
    <source>
        <dbReference type="SMART" id="SM00849"/>
    </source>
</evidence>
<dbReference type="HOGENOM" id="CLU_086384_0_0_9"/>
<dbReference type="PANTHER" id="PTHR42951">
    <property type="entry name" value="METALLO-BETA-LACTAMASE DOMAIN-CONTAINING"/>
    <property type="match status" value="1"/>
</dbReference>
<evidence type="ECO:0000313" key="2">
    <source>
        <dbReference type="EMBL" id="CEA02891.1"/>
    </source>
</evidence>
<proteinExistence type="predicted"/>
<dbReference type="RefSeq" id="WP_052108943.1">
    <property type="nucleotide sequence ID" value="NZ_CCSE01000001.1"/>
</dbReference>